<dbReference type="CDD" id="cd00082">
    <property type="entry name" value="HisKA"/>
    <property type="match status" value="1"/>
</dbReference>
<dbReference type="InterPro" id="IPR036890">
    <property type="entry name" value="HATPase_C_sf"/>
</dbReference>
<evidence type="ECO:0000256" key="1">
    <source>
        <dbReference type="ARBA" id="ARBA00000085"/>
    </source>
</evidence>
<gene>
    <name evidence="17" type="ORF">DR116_0024335</name>
</gene>
<keyword evidence="6" id="KW-0808">Transferase</keyword>
<evidence type="ECO:0000259" key="16">
    <source>
        <dbReference type="PROSITE" id="PS50885"/>
    </source>
</evidence>
<keyword evidence="4" id="KW-1003">Cell membrane</keyword>
<dbReference type="Pfam" id="PF00512">
    <property type="entry name" value="HisKA"/>
    <property type="match status" value="1"/>
</dbReference>
<comment type="catalytic activity">
    <reaction evidence="1">
        <text>ATP + protein L-histidine = ADP + protein N-phospho-L-histidine.</text>
        <dbReference type="EC" id="2.7.13.3"/>
    </reaction>
</comment>
<organism evidence="17 18">
    <name type="scientific">Bacillus cereus</name>
    <dbReference type="NCBI Taxonomy" id="1396"/>
    <lineage>
        <taxon>Bacteria</taxon>
        <taxon>Bacillati</taxon>
        <taxon>Bacillota</taxon>
        <taxon>Bacilli</taxon>
        <taxon>Bacillales</taxon>
        <taxon>Bacillaceae</taxon>
        <taxon>Bacillus</taxon>
        <taxon>Bacillus cereus group</taxon>
    </lineage>
</organism>
<sequence>MKKSTSLLTKYIFIILIAIVIIPVMFPLTSIIFTLSYTQLATSEPYYSTKEIEQVWNENSKLLNEENPEKIKEFFHSIHKTYPQASTFWVDNQGKAHFPVSKPSNIPSQWTVNYSIDFMKKSINGEFYTVVSYMGKEKKEAFMVIRLPKKYIEYPVSRMQKEYSTIFITVILLILIIFLIFSGLFFRDIRNRLIRLQKAMKLSKEESIPKTIELSKMDEIGLLEQNFNNMIQILEKSRLKEREEAEFRRDLIANLSHDLRTPLMVFRTQINLLEKEVTSIKGKEIIVLMDDKISYIAELIDNLLSYSLLTSKKYPFNPKDINITSLLRKIIASWYNSLEERDFYIDVKIPEKQIYWYIDQNWFQRIIDNVIQNVIRYASEGNYIGIYISTSDNQETISIIDHGPGFEHNNHSSKGTGIGLSIISLMSKEMDIDWAIDSTYGKTIISFKKKVKNI</sequence>
<dbReference type="SMART" id="SM00387">
    <property type="entry name" value="HATPase_c"/>
    <property type="match status" value="1"/>
</dbReference>
<dbReference type="PROSITE" id="PS50109">
    <property type="entry name" value="HIS_KIN"/>
    <property type="match status" value="1"/>
</dbReference>
<dbReference type="SMART" id="SM00388">
    <property type="entry name" value="HisKA"/>
    <property type="match status" value="1"/>
</dbReference>
<comment type="subcellular location">
    <subcellularLocation>
        <location evidence="2">Cell membrane</location>
        <topology evidence="2">Multi-pass membrane protein</topology>
    </subcellularLocation>
</comment>
<dbReference type="SUPFAM" id="SSF55874">
    <property type="entry name" value="ATPase domain of HSP90 chaperone/DNA topoisomerase II/histidine kinase"/>
    <property type="match status" value="1"/>
</dbReference>
<dbReference type="InterPro" id="IPR050398">
    <property type="entry name" value="HssS/ArlS-like"/>
</dbReference>
<evidence type="ECO:0000256" key="7">
    <source>
        <dbReference type="ARBA" id="ARBA00022692"/>
    </source>
</evidence>
<dbReference type="InterPro" id="IPR003594">
    <property type="entry name" value="HATPase_dom"/>
</dbReference>
<dbReference type="PANTHER" id="PTHR45528:SF9">
    <property type="entry name" value="SENSOR HISTIDINE KINASE YBDK"/>
    <property type="match status" value="1"/>
</dbReference>
<feature type="domain" description="HAMP" evidence="16">
    <location>
        <begin position="187"/>
        <end position="239"/>
    </location>
</feature>
<dbReference type="GO" id="GO:0005524">
    <property type="term" value="F:ATP binding"/>
    <property type="evidence" value="ECO:0007669"/>
    <property type="project" value="UniProtKB-KW"/>
</dbReference>
<evidence type="ECO:0000256" key="11">
    <source>
        <dbReference type="ARBA" id="ARBA00022989"/>
    </source>
</evidence>
<dbReference type="PROSITE" id="PS50885">
    <property type="entry name" value="HAMP"/>
    <property type="match status" value="1"/>
</dbReference>
<evidence type="ECO:0000256" key="8">
    <source>
        <dbReference type="ARBA" id="ARBA00022741"/>
    </source>
</evidence>
<evidence type="ECO:0000259" key="15">
    <source>
        <dbReference type="PROSITE" id="PS50109"/>
    </source>
</evidence>
<dbReference type="GO" id="GO:0005886">
    <property type="term" value="C:plasma membrane"/>
    <property type="evidence" value="ECO:0007669"/>
    <property type="project" value="UniProtKB-SubCell"/>
</dbReference>
<evidence type="ECO:0000256" key="6">
    <source>
        <dbReference type="ARBA" id="ARBA00022679"/>
    </source>
</evidence>
<evidence type="ECO:0000256" key="4">
    <source>
        <dbReference type="ARBA" id="ARBA00022475"/>
    </source>
</evidence>
<evidence type="ECO:0000256" key="12">
    <source>
        <dbReference type="ARBA" id="ARBA00023012"/>
    </source>
</evidence>
<proteinExistence type="predicted"/>
<dbReference type="InterPro" id="IPR036097">
    <property type="entry name" value="HisK_dim/P_sf"/>
</dbReference>
<dbReference type="EC" id="2.7.13.3" evidence="3"/>
<keyword evidence="8" id="KW-0547">Nucleotide-binding</keyword>
<evidence type="ECO:0000256" key="9">
    <source>
        <dbReference type="ARBA" id="ARBA00022777"/>
    </source>
</evidence>
<name>A0A9X8NTM8_BACCE</name>
<evidence type="ECO:0000256" key="3">
    <source>
        <dbReference type="ARBA" id="ARBA00012438"/>
    </source>
</evidence>
<feature type="domain" description="Histidine kinase" evidence="15">
    <location>
        <begin position="254"/>
        <end position="453"/>
    </location>
</feature>
<dbReference type="InterPro" id="IPR003660">
    <property type="entry name" value="HAMP_dom"/>
</dbReference>
<dbReference type="Gene3D" id="1.10.287.130">
    <property type="match status" value="1"/>
</dbReference>
<dbReference type="GO" id="GO:0000155">
    <property type="term" value="F:phosphorelay sensor kinase activity"/>
    <property type="evidence" value="ECO:0007669"/>
    <property type="project" value="InterPro"/>
</dbReference>
<evidence type="ECO:0000313" key="17">
    <source>
        <dbReference type="EMBL" id="RWQ71003.1"/>
    </source>
</evidence>
<dbReference type="InterPro" id="IPR003661">
    <property type="entry name" value="HisK_dim/P_dom"/>
</dbReference>
<evidence type="ECO:0000256" key="2">
    <source>
        <dbReference type="ARBA" id="ARBA00004651"/>
    </source>
</evidence>
<comment type="caution">
    <text evidence="17">The sequence shown here is derived from an EMBL/GenBank/DDBJ whole genome shotgun (WGS) entry which is preliminary data.</text>
</comment>
<keyword evidence="9 17" id="KW-0418">Kinase</keyword>
<feature type="transmembrane region" description="Helical" evidence="14">
    <location>
        <begin position="163"/>
        <end position="186"/>
    </location>
</feature>
<dbReference type="Gene3D" id="3.30.565.10">
    <property type="entry name" value="Histidine kinase-like ATPase, C-terminal domain"/>
    <property type="match status" value="1"/>
</dbReference>
<keyword evidence="5" id="KW-0597">Phosphoprotein</keyword>
<dbReference type="RefSeq" id="WP_113304390.1">
    <property type="nucleotide sequence ID" value="NZ_QNGD03000014.1"/>
</dbReference>
<evidence type="ECO:0000256" key="10">
    <source>
        <dbReference type="ARBA" id="ARBA00022840"/>
    </source>
</evidence>
<dbReference type="AlphaFoldDB" id="A0A9X8NTM8"/>
<dbReference type="SUPFAM" id="SSF47384">
    <property type="entry name" value="Homodimeric domain of signal transducing histidine kinase"/>
    <property type="match status" value="1"/>
</dbReference>
<keyword evidence="7 14" id="KW-0812">Transmembrane</keyword>
<evidence type="ECO:0000256" key="13">
    <source>
        <dbReference type="ARBA" id="ARBA00023136"/>
    </source>
</evidence>
<dbReference type="Gene3D" id="6.10.340.10">
    <property type="match status" value="1"/>
</dbReference>
<dbReference type="InterPro" id="IPR005467">
    <property type="entry name" value="His_kinase_dom"/>
</dbReference>
<dbReference type="Proteomes" id="UP000253597">
    <property type="component" value="Unassembled WGS sequence"/>
</dbReference>
<keyword evidence="11 14" id="KW-1133">Transmembrane helix</keyword>
<reference evidence="17 18" key="1">
    <citation type="submission" date="2019-01" db="EMBL/GenBank/DDBJ databases">
        <title>Draft genome sequence of heavy metal resistant Bacillus cereus NWUAB01.</title>
        <authorList>
            <person name="Babalola O."/>
            <person name="Aremu B.R."/>
            <person name="Ayangbenro A.S."/>
        </authorList>
    </citation>
    <scope>NUCLEOTIDE SEQUENCE [LARGE SCALE GENOMIC DNA]</scope>
    <source>
        <strain evidence="17 18">NWUAB01</strain>
    </source>
</reference>
<evidence type="ECO:0000256" key="14">
    <source>
        <dbReference type="SAM" id="Phobius"/>
    </source>
</evidence>
<evidence type="ECO:0000313" key="18">
    <source>
        <dbReference type="Proteomes" id="UP000253597"/>
    </source>
</evidence>
<evidence type="ECO:0000256" key="5">
    <source>
        <dbReference type="ARBA" id="ARBA00022553"/>
    </source>
</evidence>
<keyword evidence="10" id="KW-0067">ATP-binding</keyword>
<protein>
    <recommendedName>
        <fullName evidence="3">histidine kinase</fullName>
        <ecNumber evidence="3">2.7.13.3</ecNumber>
    </recommendedName>
</protein>
<dbReference type="EMBL" id="QNGD03000014">
    <property type="protein sequence ID" value="RWQ71003.1"/>
    <property type="molecule type" value="Genomic_DNA"/>
</dbReference>
<keyword evidence="13 14" id="KW-0472">Membrane</keyword>
<feature type="transmembrane region" description="Helical" evidence="14">
    <location>
        <begin position="12"/>
        <end position="37"/>
    </location>
</feature>
<dbReference type="Pfam" id="PF02518">
    <property type="entry name" value="HATPase_c"/>
    <property type="match status" value="1"/>
</dbReference>
<keyword evidence="12" id="KW-0902">Two-component regulatory system</keyword>
<accession>A0A9X8NTM8</accession>
<dbReference type="PANTHER" id="PTHR45528">
    <property type="entry name" value="SENSOR HISTIDINE KINASE CPXA"/>
    <property type="match status" value="1"/>
</dbReference>